<dbReference type="SUPFAM" id="SSF52540">
    <property type="entry name" value="P-loop containing nucleoside triphosphate hydrolases"/>
    <property type="match status" value="2"/>
</dbReference>
<evidence type="ECO:0000313" key="7">
    <source>
        <dbReference type="EMBL" id="MCX2962678.1"/>
    </source>
</evidence>
<dbReference type="InterPro" id="IPR003593">
    <property type="entry name" value="AAA+_ATPase"/>
</dbReference>
<dbReference type="InterPro" id="IPR015856">
    <property type="entry name" value="ABC_transpr_CbiO/EcfA_su"/>
</dbReference>
<dbReference type="EMBL" id="JAPKFM010000001">
    <property type="protein sequence ID" value="MCX2962678.1"/>
    <property type="molecule type" value="Genomic_DNA"/>
</dbReference>
<name>A0A9X3D091_9ACTN</name>
<evidence type="ECO:0000256" key="3">
    <source>
        <dbReference type="ARBA" id="ARBA00022741"/>
    </source>
</evidence>
<dbReference type="GO" id="GO:0016020">
    <property type="term" value="C:membrane"/>
    <property type="evidence" value="ECO:0007669"/>
    <property type="project" value="InterPro"/>
</dbReference>
<feature type="domain" description="ABC transporter" evidence="6">
    <location>
        <begin position="12"/>
        <end position="243"/>
    </location>
</feature>
<evidence type="ECO:0000256" key="4">
    <source>
        <dbReference type="ARBA" id="ARBA00022840"/>
    </source>
</evidence>
<evidence type="ECO:0000259" key="6">
    <source>
        <dbReference type="PROSITE" id="PS50893"/>
    </source>
</evidence>
<keyword evidence="8" id="KW-1185">Reference proteome</keyword>
<accession>A0A9X3D091</accession>
<comment type="caution">
    <text evidence="7">The sequence shown here is derived from an EMBL/GenBank/DDBJ whole genome shotgun (WGS) entry which is preliminary data.</text>
</comment>
<proteinExistence type="predicted"/>
<keyword evidence="1" id="KW-0813">Transport</keyword>
<dbReference type="SMART" id="SM00382">
    <property type="entry name" value="AAA"/>
    <property type="match status" value="2"/>
</dbReference>
<protein>
    <submittedName>
        <fullName evidence="7">ABC-F family ATP-binding cassette domain-containing protein</fullName>
    </submittedName>
</protein>
<organism evidence="7 8">
    <name type="scientific">Gordonia aquimaris</name>
    <dbReference type="NCBI Taxonomy" id="2984863"/>
    <lineage>
        <taxon>Bacteria</taxon>
        <taxon>Bacillati</taxon>
        <taxon>Actinomycetota</taxon>
        <taxon>Actinomycetes</taxon>
        <taxon>Mycobacteriales</taxon>
        <taxon>Gordoniaceae</taxon>
        <taxon>Gordonia</taxon>
    </lineage>
</organism>
<keyword evidence="4 7" id="KW-0067">ATP-binding</keyword>
<keyword evidence="5" id="KW-0175">Coiled coil</keyword>
<keyword evidence="2" id="KW-0677">Repeat</keyword>
<dbReference type="CDD" id="cd03225">
    <property type="entry name" value="ABC_cobalt_CbiO_domain1"/>
    <property type="match status" value="1"/>
</dbReference>
<dbReference type="PROSITE" id="PS50893">
    <property type="entry name" value="ABC_TRANSPORTER_2"/>
    <property type="match status" value="1"/>
</dbReference>
<evidence type="ECO:0000256" key="1">
    <source>
        <dbReference type="ARBA" id="ARBA00022448"/>
    </source>
</evidence>
<dbReference type="GO" id="GO:0005524">
    <property type="term" value="F:ATP binding"/>
    <property type="evidence" value="ECO:0007669"/>
    <property type="project" value="UniProtKB-KW"/>
</dbReference>
<keyword evidence="3" id="KW-0547">Nucleotide-binding</keyword>
<dbReference type="PROSITE" id="PS00211">
    <property type="entry name" value="ABC_TRANSPORTER_1"/>
    <property type="match status" value="1"/>
</dbReference>
<dbReference type="GO" id="GO:0022857">
    <property type="term" value="F:transmembrane transporter activity"/>
    <property type="evidence" value="ECO:0007669"/>
    <property type="project" value="UniProtKB-ARBA"/>
</dbReference>
<dbReference type="Gene3D" id="3.40.50.300">
    <property type="entry name" value="P-loop containing nucleotide triphosphate hydrolases"/>
    <property type="match status" value="2"/>
</dbReference>
<dbReference type="GO" id="GO:0016887">
    <property type="term" value="F:ATP hydrolysis activity"/>
    <property type="evidence" value="ECO:0007669"/>
    <property type="project" value="InterPro"/>
</dbReference>
<dbReference type="RefSeq" id="WP_266059720.1">
    <property type="nucleotide sequence ID" value="NZ_JAPKFM010000001.1"/>
</dbReference>
<sequence length="518" mass="56010">MTASTHQPSPAVTLSDVSFAWPDGTVVFDHLTMHVPTGVCSLVGANGAGKSTLLRLIAGDLVPRTGSVTVAGDVGVVTQHPHDAPERTIAAVLGVDAIRDALRRIESGSIDEHDFAVVGDDWDIEERVAASLDALGLPTDTDRTVRSLSGGEATLLAIVAELIRRPSILLLDEPTNNLDTPSRARLFDALDRFGGTVMAVSHDLELLERTDSTLELYRGSVRVFGGPYSLYRETLDAEQQAAEAAVTNAASDLRKQRRELKEAQIKLDRRARTAATAEREKRVPKIVAHLRRDAAQVSAGKLRNAHRDDVSAASERLDTARDGVRDDRTARIVMPVAQVATRARIVDDDQLTIDGPERVALVGANGSGKTTLIAELITDGRILAPYAYVPQQITFADPRQGIADAIAVTHPQVDEQTIRAHLARFLFRGKRADRALGELSGGERLRVAMAMSLLADPVPALLILDEPTNNLDVDTTEELVAALRQWQGALLVVSHDHGFLDRIGIDRSVERPAGRDKP</sequence>
<dbReference type="InterPro" id="IPR050611">
    <property type="entry name" value="ABCF"/>
</dbReference>
<evidence type="ECO:0000313" key="8">
    <source>
        <dbReference type="Proteomes" id="UP001143347"/>
    </source>
</evidence>
<gene>
    <name evidence="7" type="ORF">OSB52_01075</name>
</gene>
<dbReference type="AlphaFoldDB" id="A0A9X3D091"/>
<reference evidence="7" key="1">
    <citation type="submission" date="2022-10" db="EMBL/GenBank/DDBJ databases">
        <title>WGS of marine actinomycetes from Thailand.</title>
        <authorList>
            <person name="Thawai C."/>
        </authorList>
    </citation>
    <scope>NUCLEOTIDE SEQUENCE</scope>
    <source>
        <strain evidence="7">SW21</strain>
    </source>
</reference>
<dbReference type="Proteomes" id="UP001143347">
    <property type="component" value="Unassembled WGS sequence"/>
</dbReference>
<dbReference type="InterPro" id="IPR003439">
    <property type="entry name" value="ABC_transporter-like_ATP-bd"/>
</dbReference>
<dbReference type="PANTHER" id="PTHR19211">
    <property type="entry name" value="ATP-BINDING TRANSPORT PROTEIN-RELATED"/>
    <property type="match status" value="1"/>
</dbReference>
<feature type="coiled-coil region" evidence="5">
    <location>
        <begin position="243"/>
        <end position="280"/>
    </location>
</feature>
<evidence type="ECO:0000256" key="5">
    <source>
        <dbReference type="SAM" id="Coils"/>
    </source>
</evidence>
<dbReference type="FunFam" id="3.40.50.300:FF:001320">
    <property type="entry name" value="Heme ABC transporter ATP-binding protein"/>
    <property type="match status" value="1"/>
</dbReference>
<dbReference type="InterPro" id="IPR017871">
    <property type="entry name" value="ABC_transporter-like_CS"/>
</dbReference>
<dbReference type="InterPro" id="IPR027417">
    <property type="entry name" value="P-loop_NTPase"/>
</dbReference>
<dbReference type="Pfam" id="PF00005">
    <property type="entry name" value="ABC_tran"/>
    <property type="match status" value="2"/>
</dbReference>
<evidence type="ECO:0000256" key="2">
    <source>
        <dbReference type="ARBA" id="ARBA00022737"/>
    </source>
</evidence>
<dbReference type="PANTHER" id="PTHR19211:SF6">
    <property type="entry name" value="BLL7188 PROTEIN"/>
    <property type="match status" value="1"/>
</dbReference>